<dbReference type="InterPro" id="IPR035996">
    <property type="entry name" value="4pyrrol_Methylase_sf"/>
</dbReference>
<evidence type="ECO:0000256" key="2">
    <source>
        <dbReference type="ARBA" id="ARBA00022552"/>
    </source>
</evidence>
<dbReference type="HAMAP" id="MF_01877">
    <property type="entry name" value="16SrRNA_methyltr_I"/>
    <property type="match status" value="1"/>
</dbReference>
<proteinExistence type="inferred from homology"/>
<dbReference type="NCBIfam" id="TIGR00096">
    <property type="entry name" value="16S rRNA (cytidine(1402)-2'-O)-methyltransferase"/>
    <property type="match status" value="1"/>
</dbReference>
<comment type="subcellular location">
    <subcellularLocation>
        <location evidence="6">Cytoplasm</location>
    </subcellularLocation>
</comment>
<evidence type="ECO:0000256" key="5">
    <source>
        <dbReference type="ARBA" id="ARBA00022691"/>
    </source>
</evidence>
<keyword evidence="2 6" id="KW-0698">rRNA processing</keyword>
<comment type="caution">
    <text evidence="8">The sequence shown here is derived from an EMBL/GenBank/DDBJ whole genome shotgun (WGS) entry which is preliminary data.</text>
</comment>
<dbReference type="PIRSF" id="PIRSF005917">
    <property type="entry name" value="MTase_YraL"/>
    <property type="match status" value="1"/>
</dbReference>
<organism evidence="8 9">
    <name type="scientific">Candidatus Doudnabacteria bacterium CG10_big_fil_rev_8_21_14_0_10_41_10</name>
    <dbReference type="NCBI Taxonomy" id="1974551"/>
    <lineage>
        <taxon>Bacteria</taxon>
        <taxon>Candidatus Doudnaibacteriota</taxon>
    </lineage>
</organism>
<dbReference type="FunFam" id="3.40.1010.10:FF:000007">
    <property type="entry name" value="Ribosomal RNA small subunit methyltransferase I"/>
    <property type="match status" value="1"/>
</dbReference>
<dbReference type="PANTHER" id="PTHR46111">
    <property type="entry name" value="RIBOSOMAL RNA SMALL SUBUNIT METHYLTRANSFERASE I"/>
    <property type="match status" value="1"/>
</dbReference>
<keyword evidence="5 6" id="KW-0949">S-adenosyl-L-methionine</keyword>
<keyword evidence="1 6" id="KW-0963">Cytoplasm</keyword>
<comment type="function">
    <text evidence="6">Catalyzes the 2'-O-methylation of the ribose of cytidine 1402 (C1402) in 16S rRNA.</text>
</comment>
<sequence length="219" mass="24423">MTGTLYIVATPIGNLEDITLRALDTFKSVDLIACEDTRRTKILLERHKINKPLISFHQHSKLQKVEYLISELSSGKNTALVTDAGTPGISDPGRVLVAEAIKNEIPVVPIPGASALTALVSVSGVPMDRFSFFGFLPHKKGRETAIKRMVESDVPVIFYESPHRILKTLEALKHFEGKVIVGRELTKKFEEIVRGTAKEAHEYFKDKKIQGEFVVIYHS</sequence>
<comment type="catalytic activity">
    <reaction evidence="6">
        <text>cytidine(1402) in 16S rRNA + S-adenosyl-L-methionine = 2'-O-methylcytidine(1402) in 16S rRNA + S-adenosyl-L-homocysteine + H(+)</text>
        <dbReference type="Rhea" id="RHEA:42924"/>
        <dbReference type="Rhea" id="RHEA-COMP:10285"/>
        <dbReference type="Rhea" id="RHEA-COMP:10286"/>
        <dbReference type="ChEBI" id="CHEBI:15378"/>
        <dbReference type="ChEBI" id="CHEBI:57856"/>
        <dbReference type="ChEBI" id="CHEBI:59789"/>
        <dbReference type="ChEBI" id="CHEBI:74495"/>
        <dbReference type="ChEBI" id="CHEBI:82748"/>
        <dbReference type="EC" id="2.1.1.198"/>
    </reaction>
</comment>
<evidence type="ECO:0000256" key="6">
    <source>
        <dbReference type="HAMAP-Rule" id="MF_01877"/>
    </source>
</evidence>
<keyword evidence="3 6" id="KW-0489">Methyltransferase</keyword>
<dbReference type="Gene3D" id="3.40.1010.10">
    <property type="entry name" value="Cobalt-precorrin-4 Transmethylase, Domain 1"/>
    <property type="match status" value="1"/>
</dbReference>
<dbReference type="GO" id="GO:0070677">
    <property type="term" value="F:rRNA (cytosine-2'-O-)-methyltransferase activity"/>
    <property type="evidence" value="ECO:0007669"/>
    <property type="project" value="UniProtKB-UniRule"/>
</dbReference>
<protein>
    <recommendedName>
        <fullName evidence="6">Ribosomal RNA small subunit methyltransferase I</fullName>
        <ecNumber evidence="6">2.1.1.198</ecNumber>
    </recommendedName>
    <alternativeName>
        <fullName evidence="6">16S rRNA 2'-O-ribose C1402 methyltransferase</fullName>
    </alternativeName>
    <alternativeName>
        <fullName evidence="6">rRNA (cytidine-2'-O-)-methyltransferase RsmI</fullName>
    </alternativeName>
</protein>
<dbReference type="AlphaFoldDB" id="A0A2H0VDB1"/>
<reference evidence="9" key="1">
    <citation type="submission" date="2017-09" db="EMBL/GenBank/DDBJ databases">
        <title>Depth-based differentiation of microbial function through sediment-hosted aquifers and enrichment of novel symbionts in the deep terrestrial subsurface.</title>
        <authorList>
            <person name="Probst A.J."/>
            <person name="Ladd B."/>
            <person name="Jarett J.K."/>
            <person name="Geller-Mcgrath D.E."/>
            <person name="Sieber C.M.K."/>
            <person name="Emerson J.B."/>
            <person name="Anantharaman K."/>
            <person name="Thomas B.C."/>
            <person name="Malmstrom R."/>
            <person name="Stieglmeier M."/>
            <person name="Klingl A."/>
            <person name="Woyke T."/>
            <person name="Ryan C.M."/>
            <person name="Banfield J.F."/>
        </authorList>
    </citation>
    <scope>NUCLEOTIDE SEQUENCE [LARGE SCALE GENOMIC DNA]</scope>
</reference>
<feature type="domain" description="Tetrapyrrole methylase" evidence="7">
    <location>
        <begin position="4"/>
        <end position="200"/>
    </location>
</feature>
<keyword evidence="4 6" id="KW-0808">Transferase</keyword>
<dbReference type="CDD" id="cd11648">
    <property type="entry name" value="RsmI"/>
    <property type="match status" value="1"/>
</dbReference>
<gene>
    <name evidence="6 8" type="primary">rsmI</name>
    <name evidence="8" type="ORF">COT91_03245</name>
</gene>
<dbReference type="EMBL" id="PFAJ01000044">
    <property type="protein sequence ID" value="PIR97092.1"/>
    <property type="molecule type" value="Genomic_DNA"/>
</dbReference>
<dbReference type="Proteomes" id="UP000230557">
    <property type="component" value="Unassembled WGS sequence"/>
</dbReference>
<evidence type="ECO:0000256" key="3">
    <source>
        <dbReference type="ARBA" id="ARBA00022603"/>
    </source>
</evidence>
<dbReference type="FunFam" id="3.30.950.10:FF:000002">
    <property type="entry name" value="Ribosomal RNA small subunit methyltransferase I"/>
    <property type="match status" value="1"/>
</dbReference>
<dbReference type="Pfam" id="PF00590">
    <property type="entry name" value="TP_methylase"/>
    <property type="match status" value="1"/>
</dbReference>
<evidence type="ECO:0000256" key="1">
    <source>
        <dbReference type="ARBA" id="ARBA00022490"/>
    </source>
</evidence>
<dbReference type="Gene3D" id="3.30.950.10">
    <property type="entry name" value="Methyltransferase, Cobalt-precorrin-4 Transmethylase, Domain 2"/>
    <property type="match status" value="1"/>
</dbReference>
<name>A0A2H0VDB1_9BACT</name>
<accession>A0A2H0VDB1</accession>
<evidence type="ECO:0000256" key="4">
    <source>
        <dbReference type="ARBA" id="ARBA00022679"/>
    </source>
</evidence>
<dbReference type="SUPFAM" id="SSF53790">
    <property type="entry name" value="Tetrapyrrole methylase"/>
    <property type="match status" value="1"/>
</dbReference>
<evidence type="ECO:0000313" key="8">
    <source>
        <dbReference type="EMBL" id="PIR97092.1"/>
    </source>
</evidence>
<dbReference type="EC" id="2.1.1.198" evidence="6"/>
<evidence type="ECO:0000259" key="7">
    <source>
        <dbReference type="Pfam" id="PF00590"/>
    </source>
</evidence>
<dbReference type="InterPro" id="IPR008189">
    <property type="entry name" value="rRNA_ssu_MeTfrase_I"/>
</dbReference>
<evidence type="ECO:0000313" key="9">
    <source>
        <dbReference type="Proteomes" id="UP000230557"/>
    </source>
</evidence>
<dbReference type="InterPro" id="IPR000878">
    <property type="entry name" value="4pyrrol_Mease"/>
</dbReference>
<dbReference type="InterPro" id="IPR014777">
    <property type="entry name" value="4pyrrole_Mease_sub1"/>
</dbReference>
<dbReference type="InterPro" id="IPR014776">
    <property type="entry name" value="4pyrrole_Mease_sub2"/>
</dbReference>
<comment type="similarity">
    <text evidence="6">Belongs to the methyltransferase superfamily. RsmI family.</text>
</comment>
<dbReference type="PANTHER" id="PTHR46111:SF1">
    <property type="entry name" value="RIBOSOMAL RNA SMALL SUBUNIT METHYLTRANSFERASE I"/>
    <property type="match status" value="1"/>
</dbReference>
<dbReference type="GO" id="GO:0005737">
    <property type="term" value="C:cytoplasm"/>
    <property type="evidence" value="ECO:0007669"/>
    <property type="project" value="UniProtKB-SubCell"/>
</dbReference>